<reference evidence="1 2" key="1">
    <citation type="submission" date="2024-01" db="EMBL/GenBank/DDBJ databases">
        <title>Genome insights into Plantactinospora sonchi sp. nov.</title>
        <authorList>
            <person name="Wang L."/>
        </authorList>
    </citation>
    <scope>NUCLEOTIDE SEQUENCE [LARGE SCALE GENOMIC DNA]</scope>
    <source>
        <strain evidence="1 2">NEAU-QY2</strain>
    </source>
</reference>
<dbReference type="EMBL" id="JAZGQK010000009">
    <property type="protein sequence ID" value="MEE6259218.1"/>
    <property type="molecule type" value="Genomic_DNA"/>
</dbReference>
<organism evidence="1 2">
    <name type="scientific">Plantactinospora sonchi</name>
    <dbReference type="NCBI Taxonomy" id="1544735"/>
    <lineage>
        <taxon>Bacteria</taxon>
        <taxon>Bacillati</taxon>
        <taxon>Actinomycetota</taxon>
        <taxon>Actinomycetes</taxon>
        <taxon>Micromonosporales</taxon>
        <taxon>Micromonosporaceae</taxon>
        <taxon>Plantactinospora</taxon>
    </lineage>
</organism>
<protein>
    <submittedName>
        <fullName evidence="1">Rod shape-determining protein</fullName>
    </submittedName>
</protein>
<dbReference type="InterPro" id="IPR056546">
    <property type="entry name" value="MreB_MamK-like"/>
</dbReference>
<dbReference type="RefSeq" id="WP_331214348.1">
    <property type="nucleotide sequence ID" value="NZ_JAZGQK010000009.1"/>
</dbReference>
<name>A0ABU7RRU3_9ACTN</name>
<evidence type="ECO:0000313" key="2">
    <source>
        <dbReference type="Proteomes" id="UP001332243"/>
    </source>
</evidence>
<dbReference type="Gene3D" id="3.30.420.40">
    <property type="match status" value="1"/>
</dbReference>
<evidence type="ECO:0000313" key="1">
    <source>
        <dbReference type="EMBL" id="MEE6259218.1"/>
    </source>
</evidence>
<accession>A0ABU7RRU3</accession>
<dbReference type="SUPFAM" id="SSF53067">
    <property type="entry name" value="Actin-like ATPase domain"/>
    <property type="match status" value="1"/>
</dbReference>
<keyword evidence="2" id="KW-1185">Reference proteome</keyword>
<comment type="caution">
    <text evidence="1">The sequence shown here is derived from an EMBL/GenBank/DDBJ whole genome shotgun (WGS) entry which is preliminary data.</text>
</comment>
<dbReference type="InterPro" id="IPR043129">
    <property type="entry name" value="ATPase_NBD"/>
</dbReference>
<dbReference type="Pfam" id="PF06723">
    <property type="entry name" value="MreB_Mbl"/>
    <property type="match status" value="1"/>
</dbReference>
<gene>
    <name evidence="1" type="ORF">V1633_12050</name>
</gene>
<dbReference type="Proteomes" id="UP001332243">
    <property type="component" value="Unassembled WGS sequence"/>
</dbReference>
<sequence length="243" mass="24909">MASTLLAVDFGSTWLRAWGLARGTASFPTADGPSAAPLVRRGRLVDPSGCTAALRRLRNRLGPAAESRPLVVACRPVLATPGDEQTMREVLTAALDPRRVLFIDTVRAAAIGSGAAAGDLLIADIGAQVTEVGLLSDGHLVTARRANLGTGDLTPDVTVHVLAAVAARLVREVYQQPDHRPAALAALARGMVLVGDGAARPELTVALARALRIGVHPAATPYTAALTGAGLAAMAAARHPVPS</sequence>
<proteinExistence type="predicted"/>